<accession>A0A1B4Y9Z9</accession>
<dbReference type="Proteomes" id="UP000218067">
    <property type="component" value="Chromosome"/>
</dbReference>
<evidence type="ECO:0000313" key="2">
    <source>
        <dbReference type="Proteomes" id="UP000218067"/>
    </source>
</evidence>
<name>A0A1B4Y9Z9_MYCUL</name>
<organism evidence="1 2">
    <name type="scientific">Mycobacterium ulcerans subsp. shinshuense</name>
    <dbReference type="NCBI Taxonomy" id="1124626"/>
    <lineage>
        <taxon>Bacteria</taxon>
        <taxon>Bacillati</taxon>
        <taxon>Actinomycetota</taxon>
        <taxon>Actinomycetes</taxon>
        <taxon>Mycobacteriales</taxon>
        <taxon>Mycobacteriaceae</taxon>
        <taxon>Mycobacterium</taxon>
        <taxon>Mycobacterium ulcerans group</taxon>
    </lineage>
</organism>
<reference evidence="1 2" key="1">
    <citation type="submission" date="2016-08" db="EMBL/GenBank/DDBJ databases">
        <title>Complete genome sequence of Mycobacterium shinshuense, a subspecies of M. ulcerans.</title>
        <authorList>
            <person name="Yoshida M."/>
            <person name="Ogura Y."/>
            <person name="Hayashi T."/>
            <person name="Hoshino Y."/>
        </authorList>
    </citation>
    <scope>NUCLEOTIDE SEQUENCE [LARGE SCALE GENOMIC DNA]</scope>
    <source>
        <strain evidence="2">ATCC 33728</strain>
    </source>
</reference>
<gene>
    <name evidence="1" type="ORF">SHTP_5038</name>
</gene>
<dbReference type="AlphaFoldDB" id="A0A1B4Y9Z9"/>
<dbReference type="EMBL" id="AP017624">
    <property type="protein sequence ID" value="BAV43869.1"/>
    <property type="molecule type" value="Genomic_DNA"/>
</dbReference>
<proteinExistence type="predicted"/>
<evidence type="ECO:0000313" key="1">
    <source>
        <dbReference type="EMBL" id="BAV43869.1"/>
    </source>
</evidence>
<protein>
    <submittedName>
        <fullName evidence="1">Uncharacterized protein</fullName>
    </submittedName>
</protein>
<sequence length="238" mass="25618">MLADVRAVWSAEPGIDLLTAPAVTVRAYLESIYLADYGGDIAYAYPGFAQAVPPNVPEGHPHSTRDRWPDTQHPIGIPVVGTRGYHILRVDEIDRQVTAVVCVWAYTTALDLGHGKYGWMHETAFTAPSSGIGMQWVSMTAPQGGTGSPLAVQKGTAPAPVDDVFGAWRIDGALIIDASPTRITEFPEWPSRPADAQSCVEKAPDPLERRLFLSNGVHPRSDFPTLPPFPGWPAAGAL</sequence>